<evidence type="ECO:0000259" key="3">
    <source>
        <dbReference type="Pfam" id="PF09835"/>
    </source>
</evidence>
<proteinExistence type="predicted"/>
<comment type="caution">
    <text evidence="4">The sequence shown here is derived from an EMBL/GenBank/DDBJ whole genome shotgun (WGS) entry which is preliminary data.</text>
</comment>
<dbReference type="InterPro" id="IPR029044">
    <property type="entry name" value="Nucleotide-diphossugar_trans"/>
</dbReference>
<evidence type="ECO:0000313" key="4">
    <source>
        <dbReference type="EMBL" id="GHE40687.1"/>
    </source>
</evidence>
<gene>
    <name evidence="4" type="ORF">GCM10017764_24900</name>
</gene>
<dbReference type="EMBL" id="BNAF01000009">
    <property type="protein sequence ID" value="GHE40687.1"/>
    <property type="molecule type" value="Genomic_DNA"/>
</dbReference>
<dbReference type="Gene3D" id="3.90.550.10">
    <property type="entry name" value="Spore Coat Polysaccharide Biosynthesis Protein SpsA, Chain A"/>
    <property type="match status" value="1"/>
</dbReference>
<dbReference type="Pfam" id="PF09835">
    <property type="entry name" value="DUF2062"/>
    <property type="match status" value="1"/>
</dbReference>
<dbReference type="Pfam" id="PF00535">
    <property type="entry name" value="Glycos_transf_2"/>
    <property type="match status" value="1"/>
</dbReference>
<dbReference type="SUPFAM" id="SSF53448">
    <property type="entry name" value="Nucleotide-diphospho-sugar transferases"/>
    <property type="match status" value="1"/>
</dbReference>
<dbReference type="InterPro" id="IPR018639">
    <property type="entry name" value="DUF2062"/>
</dbReference>
<keyword evidence="1" id="KW-0472">Membrane</keyword>
<dbReference type="PANTHER" id="PTHR10859:SF91">
    <property type="entry name" value="DOLICHYL-PHOSPHATE BETA-GLUCOSYLTRANSFERASE"/>
    <property type="match status" value="1"/>
</dbReference>
<feature type="domain" description="Glycosyltransferase 2-like" evidence="2">
    <location>
        <begin position="17"/>
        <end position="164"/>
    </location>
</feature>
<keyword evidence="1" id="KW-0812">Transmembrane</keyword>
<accession>A0ABQ3HZS5</accession>
<dbReference type="CDD" id="cd04179">
    <property type="entry name" value="DPM_DPG-synthase_like"/>
    <property type="match status" value="1"/>
</dbReference>
<dbReference type="GO" id="GO:0016740">
    <property type="term" value="F:transferase activity"/>
    <property type="evidence" value="ECO:0007669"/>
    <property type="project" value="UniProtKB-KW"/>
</dbReference>
<dbReference type="RefSeq" id="WP_229826545.1">
    <property type="nucleotide sequence ID" value="NZ_BNAF01000009.1"/>
</dbReference>
<reference evidence="5" key="1">
    <citation type="journal article" date="2019" name="Int. J. Syst. Evol. Microbiol.">
        <title>The Global Catalogue of Microorganisms (GCM) 10K type strain sequencing project: providing services to taxonomists for standard genome sequencing and annotation.</title>
        <authorList>
            <consortium name="The Broad Institute Genomics Platform"/>
            <consortium name="The Broad Institute Genome Sequencing Center for Infectious Disease"/>
            <person name="Wu L."/>
            <person name="Ma J."/>
        </authorList>
    </citation>
    <scope>NUCLEOTIDE SEQUENCE [LARGE SCALE GENOMIC DNA]</scope>
    <source>
        <strain evidence="5">CGMCC 1.12966</strain>
    </source>
</reference>
<dbReference type="PANTHER" id="PTHR10859">
    <property type="entry name" value="GLYCOSYL TRANSFERASE"/>
    <property type="match status" value="1"/>
</dbReference>
<keyword evidence="1" id="KW-1133">Transmembrane helix</keyword>
<feature type="transmembrane region" description="Helical" evidence="1">
    <location>
        <begin position="276"/>
        <end position="302"/>
    </location>
</feature>
<feature type="domain" description="DUF2062" evidence="3">
    <location>
        <begin position="262"/>
        <end position="389"/>
    </location>
</feature>
<evidence type="ECO:0000256" key="1">
    <source>
        <dbReference type="SAM" id="Phobius"/>
    </source>
</evidence>
<evidence type="ECO:0000259" key="2">
    <source>
        <dbReference type="Pfam" id="PF00535"/>
    </source>
</evidence>
<name>A0ABQ3HZS5_9SPHI</name>
<dbReference type="InterPro" id="IPR001173">
    <property type="entry name" value="Glyco_trans_2-like"/>
</dbReference>
<evidence type="ECO:0000313" key="5">
    <source>
        <dbReference type="Proteomes" id="UP000620550"/>
    </source>
</evidence>
<dbReference type="Proteomes" id="UP000620550">
    <property type="component" value="Unassembled WGS sequence"/>
</dbReference>
<feature type="transmembrane region" description="Helical" evidence="1">
    <location>
        <begin position="314"/>
        <end position="336"/>
    </location>
</feature>
<protein>
    <submittedName>
        <fullName evidence="4">Glycosyl transferase</fullName>
    </submittedName>
</protein>
<organism evidence="4 5">
    <name type="scientific">Sphingobacterium griseoflavum</name>
    <dbReference type="NCBI Taxonomy" id="1474952"/>
    <lineage>
        <taxon>Bacteria</taxon>
        <taxon>Pseudomonadati</taxon>
        <taxon>Bacteroidota</taxon>
        <taxon>Sphingobacteriia</taxon>
        <taxon>Sphingobacteriales</taxon>
        <taxon>Sphingobacteriaceae</taxon>
        <taxon>Sphingobacterium</taxon>
    </lineage>
</organism>
<sequence length="393" mass="44057">MENVAIAEVMKRLGIVVVVPTYNNARTLSRVLDGILQYTLDVIVVNDGSTDGTSNILAGYPMLDVITQSENSGKGLALRAGIKRSLSREFKYAITIDSDGQHYPEDIASFVRYIANEDEPVLLIGSRNMAQDSVPRKSSFGNRFSNFWFWLETGIKLTDTQSGFRAYPLQHIAKKFYTTKFEFEIEIIVRAAWAGVKVINIPVRVLYDPAERVSHFRPFKDFTRISVLNTVLVFLTFFYILPRNFFRNFKKKKLADFIKENILGSDDSPKKKALSIGLGVFMGIAPVWGFQTALTITLAVFLRLNKVLAFACSNISLAPFIPFVIYASLLVGSLLCPSQPSLELGRISLDMVKSHLLQYLVGSLLLASGMALLIGFSSYFFLKINRQKSIAQR</sequence>
<keyword evidence="5" id="KW-1185">Reference proteome</keyword>
<feature type="transmembrane region" description="Helical" evidence="1">
    <location>
        <begin position="222"/>
        <end position="241"/>
    </location>
</feature>
<keyword evidence="4" id="KW-0808">Transferase</keyword>
<feature type="transmembrane region" description="Helical" evidence="1">
    <location>
        <begin position="356"/>
        <end position="382"/>
    </location>
</feature>